<accession>A0ABR7A7I3</accession>
<proteinExistence type="predicted"/>
<dbReference type="Pfam" id="PF09118">
    <property type="entry name" value="GO-like_E_set"/>
    <property type="match status" value="1"/>
</dbReference>
<feature type="domain" description="PKD" evidence="6">
    <location>
        <begin position="578"/>
        <end position="644"/>
    </location>
</feature>
<keyword evidence="2 5" id="KW-0479">Metal-binding</keyword>
<dbReference type="InterPro" id="IPR011658">
    <property type="entry name" value="PA14_dom"/>
</dbReference>
<dbReference type="InterPro" id="IPR015943">
    <property type="entry name" value="WD40/YVTN_repeat-like_dom_sf"/>
</dbReference>
<dbReference type="InterPro" id="IPR015202">
    <property type="entry name" value="GO-like_E_set"/>
</dbReference>
<dbReference type="InterPro" id="IPR009056">
    <property type="entry name" value="Cyt_c-like_dom"/>
</dbReference>
<dbReference type="EMBL" id="JACOGD010000007">
    <property type="protein sequence ID" value="MBC3932845.1"/>
    <property type="molecule type" value="Genomic_DNA"/>
</dbReference>
<keyword evidence="1 5" id="KW-0349">Heme</keyword>
<evidence type="ECO:0000256" key="5">
    <source>
        <dbReference type="PROSITE-ProRule" id="PRU00433"/>
    </source>
</evidence>
<dbReference type="InterPro" id="IPR009880">
    <property type="entry name" value="Glyoxal_oxidase_N"/>
</dbReference>
<dbReference type="Pfam" id="PF07691">
    <property type="entry name" value="PA14"/>
    <property type="match status" value="3"/>
</dbReference>
<dbReference type="CDD" id="cd02851">
    <property type="entry name" value="E_set_GO_C"/>
    <property type="match status" value="1"/>
</dbReference>
<dbReference type="SUPFAM" id="SSF50965">
    <property type="entry name" value="Galactose oxidase, central domain"/>
    <property type="match status" value="1"/>
</dbReference>
<reference evidence="9 10" key="1">
    <citation type="submission" date="2020-08" db="EMBL/GenBank/DDBJ databases">
        <title>Novel species isolated from subtropical streams in China.</title>
        <authorList>
            <person name="Lu H."/>
        </authorList>
    </citation>
    <scope>NUCLEOTIDE SEQUENCE [LARGE SCALE GENOMIC DNA]</scope>
    <source>
        <strain evidence="9 10">CY22W</strain>
    </source>
</reference>
<dbReference type="InterPro" id="IPR011045">
    <property type="entry name" value="N2O_reductase_N"/>
</dbReference>
<dbReference type="SMART" id="SM00758">
    <property type="entry name" value="PA14"/>
    <property type="match status" value="3"/>
</dbReference>
<dbReference type="PROSITE" id="PS51820">
    <property type="entry name" value="PA14"/>
    <property type="match status" value="3"/>
</dbReference>
<feature type="domain" description="Cytochrome c" evidence="7">
    <location>
        <begin position="1015"/>
        <end position="1142"/>
    </location>
</feature>
<dbReference type="InterPro" id="IPR011043">
    <property type="entry name" value="Gal_Oxase/kelch_b-propeller"/>
</dbReference>
<dbReference type="InterPro" id="IPR022409">
    <property type="entry name" value="PKD/Chitinase_dom"/>
</dbReference>
<dbReference type="InterPro" id="IPR000601">
    <property type="entry name" value="PKD_dom"/>
</dbReference>
<dbReference type="Gene3D" id="2.130.10.80">
    <property type="entry name" value="Galactose oxidase/kelch, beta-propeller"/>
    <property type="match status" value="1"/>
</dbReference>
<feature type="domain" description="PA14" evidence="8">
    <location>
        <begin position="1264"/>
        <end position="1415"/>
    </location>
</feature>
<evidence type="ECO:0000259" key="7">
    <source>
        <dbReference type="PROSITE" id="PS51007"/>
    </source>
</evidence>
<comment type="caution">
    <text evidence="9">The sequence shown here is derived from an EMBL/GenBank/DDBJ whole genome shotgun (WGS) entry which is preliminary data.</text>
</comment>
<gene>
    <name evidence="9" type="ORF">H8K43_14250</name>
</gene>
<dbReference type="Gene3D" id="3.90.182.10">
    <property type="entry name" value="Toxin - Anthrax Protective Antigen,domain 1"/>
    <property type="match status" value="3"/>
</dbReference>
<sequence length="1863" mass="198258">MAERFAAVGKYQIVNPSATSNWVTIPQPKDPLIDGVVPATDADTQGMFSPVLPMAINAIHLAQLPNGKYLAWGARGDSLSGQTYDLWDPSIGTDMSAHTVWDDTVNPDSFCGTGSLMPDGRLLQGEGTMGATAKASIIFDPASNKRVKQTSSYAFQRWYSTMVALPDGRQLAIGGMVPGNEPQYQDPAGAINAGLSSMTPEIYEPNPAVPGTGIWRSLLGANSRLAFGPDFLRSSYPRAWVAPNGLVFGVSSEQMWYLDPNANKGQGGITSAGPFKTGADNTTKPNVGTPGTAVMYAPGKILKVGGNGYWVYDGFAASNKATIIDISNVAPVLTEVPPMKYARRMVNATVLPDGKVFVHGGTAQGIDFGASIYNPEVWNPDDRSWKVMAPSVRARLYHNTATLMTNGTVITAGSGTPGPVFNTNAEIFYPTYLFTRVNGVVRWAARPVMSGITGFSFANGAQLQLNMAGTAPVKQMALLGMGVATHGFHQGQRRVPLSFTQDGSVLSATIPDVNNAPPGYYQLFTVDTNGVPSKAVIVSIGANVKPPPTPVTPYLPKLTGTISAPIIQPAGTASYTASVNDPSAQVSWDFGDGTAPTMMGPNLPVTHVYAAPGVYLVTLTMKGVAGIEVRTTFVQTVSSAVTTNAAVSSMATIIEPQVNKTYRVWTVNPDNNSVSVIDPVTNKLVKEIPVGTNPRALARSADGRIFVTNKDAATISVINPVTLLVSGSLTLPYASQPHGILFSPDGAAFYVALEATGQVIKYDATTQTVIANQFIGNNPRHIAMTGDSKQILVSRFITPALPGEGTAKVDVSKRGGEVVVLNASNLSVLKTIALMRSDSSNADGDGRGVPNYLGAAAISPDGKTAWIPSKKDNLERGGLRDGNALDFASTVRATSSKIDLGLLQENLAARVDHAFSGLATADVYHPSGAYLFAALESSREVAVVNAYTGLELQRVVVGLAPQSLAISPDGNKLFVQNYMDRSVSVLDLTPLTKNGVFGITVVANVKTVVNEALSAQVLLGKQLFHDAKDPRLAKGAYMSCATCHSEAGTDGRTWDFSSLGEGLRKTIPLNGRAGNGDGRMHWSGNFDEGQDFEGQIRNFAGGTGLMSDALFNMGTRSQPLGDPKAGLSPDLDALAAYLQSLGKFAPSPWRGAEGKLTADGLAGRTLFRQSCASCHSGGDFTDSASGVLHDIGTLNAAAGKRLNGLLTGIDTPTLRDVWQHAPYLHDGSAPTIEAAILAHTKNVKFNPSDIPLLAAYVRQIDGTEATNGLLGNYYSTGDTNYLTGPIRYSRIEAVNFDWGRTDLYPSTAVAPAPGVPHDYFSVRWTGSIIAPVSGTYTLRTWSDDGIRMYFGNAKTLIINNWTYHWPQNNDINVTMVAGQSYPVTIEYFNGQIGTMAKLFWKTPEDTSFVPVPVTQLWSDPAGPGVLSGPQTDTTNPAIGAGVGLTGSYFANTQAFAGVPMMVRNDTLNFSWGTLYPSLSVGVNNYSVRWTGYLQASTTGRYRFSTVAADGIRVTLANQVILENWNNRALTTDTSAGVYLTKGELYPIVVETYNAGNANAMILKWMLPDSAAFTTIPVTQLYPANYTPGASNLSGAGLRADYFPNTALSGSPSVTRIENVDREFPYGGVGGMPAYTFSVRYSGKFRPEVSGNYLLGTYSDDGVRLWVNGNQVINNWTYHGTTFNQTAMPVSFTAGTVYDIRLEYYNTAGYGRVSLLWQLQKPGTTTPWVMLPTTNLFADANLNATVPGALDTGVIGVTVPAASQNSVSAAVWSLSLPVATVKSGTPLTVNYTIPNSQVRLTNWMGVFSVNVNYAATGTTNWQYITNGTGQTVINTTGLAPGRYALGLFTADSYNQPVQQYFTIQ</sequence>
<dbReference type="SUPFAM" id="SSF56988">
    <property type="entry name" value="Anthrax protective antigen"/>
    <property type="match status" value="3"/>
</dbReference>
<dbReference type="InterPro" id="IPR011964">
    <property type="entry name" value="YVTN_b-propeller_repeat"/>
</dbReference>
<dbReference type="PANTHER" id="PTHR32208">
    <property type="entry name" value="SECRETED PROTEIN-RELATED"/>
    <property type="match status" value="1"/>
</dbReference>
<dbReference type="Gene3D" id="1.10.760.10">
    <property type="entry name" value="Cytochrome c-like domain"/>
    <property type="match status" value="2"/>
</dbReference>
<feature type="domain" description="PA14" evidence="8">
    <location>
        <begin position="1592"/>
        <end position="1734"/>
    </location>
</feature>
<dbReference type="Gene3D" id="2.130.10.10">
    <property type="entry name" value="YVTN repeat-like/Quinoprotein amine dehydrogenase"/>
    <property type="match status" value="2"/>
</dbReference>
<evidence type="ECO:0000256" key="4">
    <source>
        <dbReference type="ARBA" id="ARBA00023004"/>
    </source>
</evidence>
<dbReference type="Proteomes" id="UP000654304">
    <property type="component" value="Unassembled WGS sequence"/>
</dbReference>
<evidence type="ECO:0000256" key="3">
    <source>
        <dbReference type="ARBA" id="ARBA00022729"/>
    </source>
</evidence>
<evidence type="ECO:0000259" key="8">
    <source>
        <dbReference type="PROSITE" id="PS51820"/>
    </source>
</evidence>
<feature type="domain" description="Cytochrome c" evidence="7">
    <location>
        <begin position="1158"/>
        <end position="1261"/>
    </location>
</feature>
<dbReference type="SUPFAM" id="SSF81296">
    <property type="entry name" value="E set domains"/>
    <property type="match status" value="1"/>
</dbReference>
<dbReference type="CDD" id="cd00146">
    <property type="entry name" value="PKD"/>
    <property type="match status" value="1"/>
</dbReference>
<dbReference type="InterPro" id="IPR037524">
    <property type="entry name" value="PA14/GLEYA"/>
</dbReference>
<dbReference type="InterPro" id="IPR036909">
    <property type="entry name" value="Cyt_c-like_dom_sf"/>
</dbReference>
<evidence type="ECO:0000256" key="2">
    <source>
        <dbReference type="ARBA" id="ARBA00022723"/>
    </source>
</evidence>
<evidence type="ECO:0000259" key="6">
    <source>
        <dbReference type="PROSITE" id="PS50093"/>
    </source>
</evidence>
<evidence type="ECO:0000313" key="9">
    <source>
        <dbReference type="EMBL" id="MBC3932845.1"/>
    </source>
</evidence>
<dbReference type="Gene3D" id="2.60.40.10">
    <property type="entry name" value="Immunoglobulins"/>
    <property type="match status" value="2"/>
</dbReference>
<keyword evidence="3" id="KW-0732">Signal</keyword>
<dbReference type="SMART" id="SM00089">
    <property type="entry name" value="PKD"/>
    <property type="match status" value="1"/>
</dbReference>
<evidence type="ECO:0000256" key="1">
    <source>
        <dbReference type="ARBA" id="ARBA00022617"/>
    </source>
</evidence>
<dbReference type="Pfam" id="PF07250">
    <property type="entry name" value="Glyoxal_oxid_N"/>
    <property type="match status" value="1"/>
</dbReference>
<organism evidence="9 10">
    <name type="scientific">Undibacterium curvum</name>
    <dbReference type="NCBI Taxonomy" id="2762294"/>
    <lineage>
        <taxon>Bacteria</taxon>
        <taxon>Pseudomonadati</taxon>
        <taxon>Pseudomonadota</taxon>
        <taxon>Betaproteobacteria</taxon>
        <taxon>Burkholderiales</taxon>
        <taxon>Oxalobacteraceae</taxon>
        <taxon>Undibacterium</taxon>
    </lineage>
</organism>
<dbReference type="PANTHER" id="PTHR32208:SF21">
    <property type="entry name" value="LOW QUALITY PROTEIN: ALDEHYDE OXIDASE GLOX-LIKE"/>
    <property type="match status" value="1"/>
</dbReference>
<keyword evidence="4 5" id="KW-0408">Iron</keyword>
<dbReference type="InterPro" id="IPR037293">
    <property type="entry name" value="Gal_Oxidase_central_sf"/>
</dbReference>
<keyword evidence="10" id="KW-1185">Reference proteome</keyword>
<dbReference type="InterPro" id="IPR014756">
    <property type="entry name" value="Ig_E-set"/>
</dbReference>
<evidence type="ECO:0000313" key="10">
    <source>
        <dbReference type="Proteomes" id="UP000654304"/>
    </source>
</evidence>
<dbReference type="Pfam" id="PF00801">
    <property type="entry name" value="PKD"/>
    <property type="match status" value="1"/>
</dbReference>
<dbReference type="SUPFAM" id="SSF50974">
    <property type="entry name" value="Nitrous oxide reductase, N-terminal domain"/>
    <property type="match status" value="1"/>
</dbReference>
<name>A0ABR7A7I3_9BURK</name>
<dbReference type="PROSITE" id="PS51007">
    <property type="entry name" value="CYTC"/>
    <property type="match status" value="2"/>
</dbReference>
<dbReference type="NCBIfam" id="TIGR02276">
    <property type="entry name" value="beta_rpt_yvtn"/>
    <property type="match status" value="1"/>
</dbReference>
<dbReference type="RefSeq" id="WP_186904455.1">
    <property type="nucleotide sequence ID" value="NZ_JACOGD010000007.1"/>
</dbReference>
<dbReference type="SUPFAM" id="SSF46626">
    <property type="entry name" value="Cytochrome c"/>
    <property type="match status" value="2"/>
</dbReference>
<dbReference type="InterPro" id="IPR035986">
    <property type="entry name" value="PKD_dom_sf"/>
</dbReference>
<feature type="domain" description="PA14" evidence="8">
    <location>
        <begin position="1439"/>
        <end position="1579"/>
    </location>
</feature>
<dbReference type="SUPFAM" id="SSF49299">
    <property type="entry name" value="PKD domain"/>
    <property type="match status" value="1"/>
</dbReference>
<dbReference type="PROSITE" id="PS50093">
    <property type="entry name" value="PKD"/>
    <property type="match status" value="1"/>
</dbReference>
<protein>
    <submittedName>
        <fullName evidence="9">DUF1929 domain-containing protein</fullName>
    </submittedName>
</protein>
<dbReference type="InterPro" id="IPR013783">
    <property type="entry name" value="Ig-like_fold"/>
</dbReference>